<sequence>MVISAKDGFGNVPAAFGDAIASDPTRPLLTFYDDATGERTELSGTTLENWVAKTANLLVDGCGLMAGDSAGIVLPPHWQTAAVLLGAWSAGLVVDHTNPTAAEVAFVAADRIGEAPDGPDRFVLGLAPMALPLREVPAGFVDYVAEVRGHGDRFQPVTRVRDTDPALADGTTHAELCGAARELAAARGIGPTDRVLVDAAAAPDPLTWLLAPLVAGASVVLCANLDPTTLDRRRDAERITHVLS</sequence>
<dbReference type="AlphaFoldDB" id="A0A8J3TBM5"/>
<gene>
    <name evidence="1" type="ORF">Pme01_31300</name>
</gene>
<organism evidence="1 2">
    <name type="scientific">Planosporangium mesophilum</name>
    <dbReference type="NCBI Taxonomy" id="689768"/>
    <lineage>
        <taxon>Bacteria</taxon>
        <taxon>Bacillati</taxon>
        <taxon>Actinomycetota</taxon>
        <taxon>Actinomycetes</taxon>
        <taxon>Micromonosporales</taxon>
        <taxon>Micromonosporaceae</taxon>
        <taxon>Planosporangium</taxon>
    </lineage>
</organism>
<accession>A0A8J3TBM5</accession>
<proteinExistence type="predicted"/>
<dbReference type="Proteomes" id="UP000599074">
    <property type="component" value="Unassembled WGS sequence"/>
</dbReference>
<dbReference type="InterPro" id="IPR017523">
    <property type="entry name" value="Rv3268"/>
</dbReference>
<dbReference type="SUPFAM" id="SSF56801">
    <property type="entry name" value="Acetyl-CoA synthetase-like"/>
    <property type="match status" value="1"/>
</dbReference>
<evidence type="ECO:0000313" key="2">
    <source>
        <dbReference type="Proteomes" id="UP000599074"/>
    </source>
</evidence>
<protein>
    <submittedName>
        <fullName evidence="1">TIGR03089 family protein</fullName>
    </submittedName>
</protein>
<keyword evidence="2" id="KW-1185">Reference proteome</keyword>
<dbReference type="Gene3D" id="3.40.50.12780">
    <property type="entry name" value="N-terminal domain of ligase-like"/>
    <property type="match status" value="1"/>
</dbReference>
<name>A0A8J3TBM5_9ACTN</name>
<dbReference type="InterPro" id="IPR042099">
    <property type="entry name" value="ANL_N_sf"/>
</dbReference>
<reference evidence="1" key="1">
    <citation type="submission" date="2021-01" db="EMBL/GenBank/DDBJ databases">
        <title>Whole genome shotgun sequence of Planosporangium mesophilum NBRC 109066.</title>
        <authorList>
            <person name="Komaki H."/>
            <person name="Tamura T."/>
        </authorList>
    </citation>
    <scope>NUCLEOTIDE SEQUENCE</scope>
    <source>
        <strain evidence="1">NBRC 109066</strain>
    </source>
</reference>
<dbReference type="EMBL" id="BOON01000030">
    <property type="protein sequence ID" value="GII23533.1"/>
    <property type="molecule type" value="Genomic_DNA"/>
</dbReference>
<comment type="caution">
    <text evidence="1">The sequence shown here is derived from an EMBL/GenBank/DDBJ whole genome shotgun (WGS) entry which is preliminary data.</text>
</comment>
<dbReference type="NCBIfam" id="TIGR03089">
    <property type="entry name" value="TIGR03089 family protein"/>
    <property type="match status" value="1"/>
</dbReference>
<evidence type="ECO:0000313" key="1">
    <source>
        <dbReference type="EMBL" id="GII23533.1"/>
    </source>
</evidence>